<feature type="region of interest" description="Disordered" evidence="7">
    <location>
        <begin position="759"/>
        <end position="988"/>
    </location>
</feature>
<evidence type="ECO:0000256" key="1">
    <source>
        <dbReference type="ARBA" id="ARBA00004123"/>
    </source>
</evidence>
<dbReference type="GO" id="GO:0008270">
    <property type="term" value="F:zinc ion binding"/>
    <property type="evidence" value="ECO:0007669"/>
    <property type="project" value="UniProtKB-KW"/>
</dbReference>
<dbReference type="SMART" id="SM00360">
    <property type="entry name" value="RRM"/>
    <property type="match status" value="2"/>
</dbReference>
<keyword evidence="6" id="KW-0694">RNA-binding</keyword>
<dbReference type="EMBL" id="WNYA01000032">
    <property type="protein sequence ID" value="KAG8550727.1"/>
    <property type="molecule type" value="Genomic_DNA"/>
</dbReference>
<feature type="compositionally biased region" description="Acidic residues" evidence="7">
    <location>
        <begin position="1774"/>
        <end position="1784"/>
    </location>
</feature>
<dbReference type="SUPFAM" id="SSF141571">
    <property type="entry name" value="Pentapeptide repeat-like"/>
    <property type="match status" value="1"/>
</dbReference>
<feature type="compositionally biased region" description="Basic and acidic residues" evidence="7">
    <location>
        <begin position="1584"/>
        <end position="1603"/>
    </location>
</feature>
<gene>
    <name evidence="10" type="ORF">GDO81_022141</name>
</gene>
<feature type="compositionally biased region" description="Low complexity" evidence="7">
    <location>
        <begin position="158"/>
        <end position="189"/>
    </location>
</feature>
<feature type="compositionally biased region" description="Basic and acidic residues" evidence="7">
    <location>
        <begin position="867"/>
        <end position="876"/>
    </location>
</feature>
<keyword evidence="4" id="KW-0862">Zinc</keyword>
<evidence type="ECO:0000259" key="8">
    <source>
        <dbReference type="PROSITE" id="PS50102"/>
    </source>
</evidence>
<evidence type="ECO:0000256" key="4">
    <source>
        <dbReference type="ARBA" id="ARBA00022833"/>
    </source>
</evidence>
<reference evidence="10" key="1">
    <citation type="thesis" date="2020" institute="ProQuest LLC" country="789 East Eisenhower Parkway, Ann Arbor, MI, USA">
        <title>Comparative Genomics and Chromosome Evolution.</title>
        <authorList>
            <person name="Mudd A.B."/>
        </authorList>
    </citation>
    <scope>NUCLEOTIDE SEQUENCE</scope>
    <source>
        <strain evidence="10">237g6f4</strain>
        <tissue evidence="10">Blood</tissue>
    </source>
</reference>
<feature type="compositionally biased region" description="Low complexity" evidence="7">
    <location>
        <begin position="911"/>
        <end position="950"/>
    </location>
</feature>
<dbReference type="PANTHER" id="PTHR15592">
    <property type="entry name" value="MATRIN 3/NUCLEAR PROTEIN 220-RELATED"/>
    <property type="match status" value="1"/>
</dbReference>
<feature type="compositionally biased region" description="Basic and acidic residues" evidence="7">
    <location>
        <begin position="1933"/>
        <end position="1963"/>
    </location>
</feature>
<feature type="domain" description="Matrin-type" evidence="9">
    <location>
        <begin position="2157"/>
        <end position="2187"/>
    </location>
</feature>
<feature type="compositionally biased region" description="Polar residues" evidence="7">
    <location>
        <begin position="2061"/>
        <end position="2079"/>
    </location>
</feature>
<organism evidence="10 11">
    <name type="scientific">Engystomops pustulosus</name>
    <name type="common">Tungara frog</name>
    <name type="synonym">Physalaemus pustulosus</name>
    <dbReference type="NCBI Taxonomy" id="76066"/>
    <lineage>
        <taxon>Eukaryota</taxon>
        <taxon>Metazoa</taxon>
        <taxon>Chordata</taxon>
        <taxon>Craniata</taxon>
        <taxon>Vertebrata</taxon>
        <taxon>Euteleostomi</taxon>
        <taxon>Amphibia</taxon>
        <taxon>Batrachia</taxon>
        <taxon>Anura</taxon>
        <taxon>Neobatrachia</taxon>
        <taxon>Hyloidea</taxon>
        <taxon>Leptodactylidae</taxon>
        <taxon>Leiuperinae</taxon>
        <taxon>Engystomops</taxon>
    </lineage>
</organism>
<feature type="region of interest" description="Disordered" evidence="7">
    <location>
        <begin position="442"/>
        <end position="461"/>
    </location>
</feature>
<feature type="compositionally biased region" description="Basic and acidic residues" evidence="7">
    <location>
        <begin position="1089"/>
        <end position="1102"/>
    </location>
</feature>
<feature type="compositionally biased region" description="Low complexity" evidence="7">
    <location>
        <begin position="1693"/>
        <end position="1711"/>
    </location>
</feature>
<keyword evidence="2" id="KW-0479">Metal-binding</keyword>
<evidence type="ECO:0000256" key="7">
    <source>
        <dbReference type="SAM" id="MobiDB-lite"/>
    </source>
</evidence>
<feature type="compositionally biased region" description="Low complexity" evidence="7">
    <location>
        <begin position="595"/>
        <end position="605"/>
    </location>
</feature>
<protein>
    <recommendedName>
        <fullName evidence="12">Matrin-type domain-containing protein</fullName>
    </recommendedName>
</protein>
<feature type="region of interest" description="Disordered" evidence="7">
    <location>
        <begin position="544"/>
        <end position="617"/>
    </location>
</feature>
<feature type="compositionally biased region" description="Basic and acidic residues" evidence="7">
    <location>
        <begin position="1568"/>
        <end position="1577"/>
    </location>
</feature>
<feature type="region of interest" description="Disordered" evidence="7">
    <location>
        <begin position="1087"/>
        <end position="1129"/>
    </location>
</feature>
<evidence type="ECO:0000313" key="10">
    <source>
        <dbReference type="EMBL" id="KAG8550727.1"/>
    </source>
</evidence>
<keyword evidence="5" id="KW-0539">Nucleus</keyword>
<feature type="compositionally biased region" description="Polar residues" evidence="7">
    <location>
        <begin position="1521"/>
        <end position="1530"/>
    </location>
</feature>
<feature type="compositionally biased region" description="Acidic residues" evidence="7">
    <location>
        <begin position="1432"/>
        <end position="1466"/>
    </location>
</feature>
<dbReference type="InterPro" id="IPR003604">
    <property type="entry name" value="Matrin/U1-like-C_Znf_C2H2"/>
</dbReference>
<dbReference type="SUPFAM" id="SSF54928">
    <property type="entry name" value="RNA-binding domain, RBD"/>
    <property type="match status" value="3"/>
</dbReference>
<dbReference type="InterPro" id="IPR012677">
    <property type="entry name" value="Nucleotide-bd_a/b_plait_sf"/>
</dbReference>
<evidence type="ECO:0000313" key="11">
    <source>
        <dbReference type="Proteomes" id="UP000824782"/>
    </source>
</evidence>
<dbReference type="PROSITE" id="PS50171">
    <property type="entry name" value="ZF_MATRIN"/>
    <property type="match status" value="1"/>
</dbReference>
<feature type="domain" description="RRM" evidence="8">
    <location>
        <begin position="1151"/>
        <end position="1226"/>
    </location>
</feature>
<feature type="compositionally biased region" description="Basic residues" evidence="7">
    <location>
        <begin position="780"/>
        <end position="846"/>
    </location>
</feature>
<evidence type="ECO:0008006" key="12">
    <source>
        <dbReference type="Google" id="ProtNLM"/>
    </source>
</evidence>
<feature type="region of interest" description="Disordered" evidence="7">
    <location>
        <begin position="158"/>
        <end position="202"/>
    </location>
</feature>
<name>A0AAV6ZTC2_ENGPU</name>
<evidence type="ECO:0000256" key="5">
    <source>
        <dbReference type="ARBA" id="ARBA00023242"/>
    </source>
</evidence>
<feature type="compositionally biased region" description="Polar residues" evidence="7">
    <location>
        <begin position="1674"/>
        <end position="1692"/>
    </location>
</feature>
<feature type="compositionally biased region" description="Basic and acidic residues" evidence="7">
    <location>
        <begin position="1785"/>
        <end position="1800"/>
    </location>
</feature>
<feature type="compositionally biased region" description="Low complexity" evidence="7">
    <location>
        <begin position="961"/>
        <end position="975"/>
    </location>
</feature>
<feature type="compositionally biased region" description="Polar residues" evidence="7">
    <location>
        <begin position="190"/>
        <end position="202"/>
    </location>
</feature>
<keyword evidence="3" id="KW-0863">Zinc-finger</keyword>
<evidence type="ECO:0000259" key="9">
    <source>
        <dbReference type="PROSITE" id="PS50171"/>
    </source>
</evidence>
<feature type="compositionally biased region" description="Basic and acidic residues" evidence="7">
    <location>
        <begin position="1344"/>
        <end position="1377"/>
    </location>
</feature>
<evidence type="ECO:0000256" key="2">
    <source>
        <dbReference type="ARBA" id="ARBA00022723"/>
    </source>
</evidence>
<sequence length="2203" mass="240812">MQPNQSRPRGITRGYWQGASFVLCLENSAPVVNTLNFGVSSPILLSLPHLQLAHIKTQLALHQLTSVTTNSALPINALLNQALLKLSTAHTMFNRGGFGGPRPMGHGPMNQPGMNHAGMNMAGMNMSGMGMSGMGMSPMNQPSLNLSSMNQPSLNLSSMNQSSMGLSSMSQPSMGLSSMSQPSMGLSSMNQQSMGLSSMNQPSMGLSSMNQPSMGLSSMNQPSMGLSSMNLSSLNQPSMNLSSMNQPSMNLSTLNQSNMNLSPMNQTNQNLSSMNHQRMGHSGMNHPNIGLSGMNQPNMNLNRTNHQGMNQGGGMGFHSEMKNQTFGMRSMDNAGSFGGNTDPIGMKGMPIRSPMQNAPDRLMGSQGLPQRFSSPNIPMHQGQSRIPSQNQEIPSIVNRVLTHSSDRMMGKPKAPLQEPAHLVKEKPWNNLNVFGNVGQDMGMKSIPGGSAPHDQGSNAQNRYTNESASSILESFGLSNEDLEELSRYPDDQLTPSNMPGILRDIRLRKMNRTSSVPDKTAGRRPGPEALASKVIDYGHSHKYQYSDTATPSRPYDAPRTEQKPPPVPIETVPPSNKKPETSSEKGMDNKIPTISGSRKPSWSSSKADRSNNKTLVGKNKVPNVSVTVSNVEKTVMTVTADSNVASPGKPELPSLLNVVTAQPVPHPQPAETPAAAKGSWVPVSSQDETQKMKRLPTPSMMNDYYAASPRIFPHICSLCNVECRHLKDWIKHQNNSSHIECCRNLRQQYPEWNPQVLSAARDEDKKDESNSKTSKSKSVSPRRSRRSGSRHRTRKSRSRSPRPTGRRSRSRSPRRSRNSPKRSRSPRRGGRSPRRSRSPRRYRRSSRSNSPDKRAVDAAVQSFIEATKQKSGEKAKAAKPSNNGKKPAPKTSNSNAKNKKPASSAPPPKKPATSASKPAAPSSSSSSSKKPSSGGASTGRKPFPAPAKKPTFGISTHKKPVVSTAAKKSTASVSSGKKPPGKQPIAAAKEPADPLKKFTSKNATGKIIHVTNLPDSGYTDQDILKTVQPFGKVCDILIVRSKNEAFMETNFREAAEAAIKFSESTPVIINKKRITLSLAGQSTLQKPVKSAEKVVKEKEEPAKPSPPKAAPEQEEKVEKPPEKSKHDIEVPPGFVKSYMLDEPPLKQNEKCVVIMSNLPEAQYTVEEITNLAKPFGSITDVLIVANHRKAYLELANRNSVDSMIKYYNVFPTYLSGNLLSISIAARHKDLKDEDFIFAELIEQSSYKITPTIYEQFVYLTNLPEKGVDDFEIIRIGLRFGKVEHHVYLSNKKKAILHLHSTSAAKAMHSFLTQYPCSIGDNVVQCSIPSKTTLAEEQYVTYLEEDKPSPIVEKTAEPKESKKEEEKSSQPKEKEPEAGPKSCEMDVVSAEGEVVSELDPPNKDAMETEPSAQAEDHPPSPKAATSCNTLVATEDDDEEEEDKQEEEEEDKKQQEEEEDDDDEEAAEAPEAPDSAPVYIQAEPETEHHEPHPVSHTQVSEELDVLVSVESDEEEPEEQPQVIPSTKLNLETSADGGPSDSAEASADGAKTVTSEGGKADAKSKGPSTDKASHTEETKDLASIPIGKEELSLSKREEKNVKESQAKRGKHGSHTSTKGKQSALSEAASATTVRTTKYNVQKGEVFLTVTLENQKAKADTRRRRSRERGSSGHDSSAPRTNSNRSSPADSAANHNKSSSSYSQKKTSGKYSSSQPERESKDTSRTRDREARTSSRKEERTRGSNSSRYTRSSKSNTRSPRSKEEEADSFPFNLDEFVTVDEIVEEQVDSTKREEEREKLDTDRKGKRKESHSPSTDSKKSRVASTGSHVPSFVTLDEVGDEEENAANKENPAEQTSQSLVTLDEVHAEDVPPASTKDEQMLMTLDEISDEEEAQDSTAGQQASAAPEILTKDQLLTLDEVNEEDEEHTAPPPPPEPSKDVEEKVLEEPKETDIKKEEDEKEPEAKPQPEVQQETSKTSEDPGDKSQQPLLTLDEVKADDEEMSFADIEHQFLTVDEIGEEEEESVDKAEETEPKPDAETKEICKPETTPAAKRGRPRKRPLPESTGTSTDSPKQSPPDTSKAGTPKKTPATDKGSEQAAAESVQDDTTAAADKPQPADGKPATPAKKAKLEPSPAEKTKLAPFNSSTPVGLEFLVPKTGYFCELCSLFYMDDSSKLKHCRSLRHYQAVEKHLAKPEADGEGKTPST</sequence>
<feature type="domain" description="RRM" evidence="8">
    <location>
        <begin position="1006"/>
        <end position="1081"/>
    </location>
</feature>
<proteinExistence type="predicted"/>
<keyword evidence="11" id="KW-1185">Reference proteome</keyword>
<dbReference type="Proteomes" id="UP000824782">
    <property type="component" value="Unassembled WGS sequence"/>
</dbReference>
<dbReference type="SMART" id="SM00451">
    <property type="entry name" value="ZnF_U1"/>
    <property type="match status" value="1"/>
</dbReference>
<feature type="compositionally biased region" description="Basic and acidic residues" evidence="7">
    <location>
        <begin position="1860"/>
        <end position="1876"/>
    </location>
</feature>
<dbReference type="Gene3D" id="3.30.70.330">
    <property type="match status" value="3"/>
</dbReference>
<comment type="subcellular location">
    <subcellularLocation>
        <location evidence="1">Nucleus</location>
    </subcellularLocation>
</comment>
<evidence type="ECO:0000256" key="6">
    <source>
        <dbReference type="PROSITE-ProRule" id="PRU00176"/>
    </source>
</evidence>
<dbReference type="InterPro" id="IPR000690">
    <property type="entry name" value="Matrin/U1-C_Znf_C2H2"/>
</dbReference>
<feature type="compositionally biased region" description="Basic and acidic residues" evidence="7">
    <location>
        <begin position="2022"/>
        <end position="2041"/>
    </location>
</feature>
<feature type="region of interest" description="Disordered" evidence="7">
    <location>
        <begin position="486"/>
        <end position="529"/>
    </location>
</feature>
<dbReference type="PROSITE" id="PS50102">
    <property type="entry name" value="RRM"/>
    <property type="match status" value="2"/>
</dbReference>
<dbReference type="InterPro" id="IPR000504">
    <property type="entry name" value="RRM_dom"/>
</dbReference>
<comment type="caution">
    <text evidence="10">The sequence shown here is derived from an EMBL/GenBank/DDBJ whole genome shotgun (WGS) entry which is preliminary data.</text>
</comment>
<dbReference type="GO" id="GO:0003723">
    <property type="term" value="F:RNA binding"/>
    <property type="evidence" value="ECO:0007669"/>
    <property type="project" value="UniProtKB-UniRule"/>
</dbReference>
<feature type="compositionally biased region" description="Polar residues" evidence="7">
    <location>
        <begin position="1611"/>
        <end position="1636"/>
    </location>
</feature>
<feature type="compositionally biased region" description="Low complexity" evidence="7">
    <location>
        <begin position="1739"/>
        <end position="1755"/>
    </location>
</feature>
<feature type="compositionally biased region" description="Basic and acidic residues" evidence="7">
    <location>
        <begin position="1712"/>
        <end position="1738"/>
    </location>
</feature>
<evidence type="ECO:0000256" key="3">
    <source>
        <dbReference type="ARBA" id="ARBA00022771"/>
    </source>
</evidence>
<feature type="compositionally biased region" description="Basic and acidic residues" evidence="7">
    <location>
        <begin position="1111"/>
        <end position="1129"/>
    </location>
</feature>
<feature type="region of interest" description="Disordered" evidence="7">
    <location>
        <begin position="666"/>
        <end position="690"/>
    </location>
</feature>
<dbReference type="InterPro" id="IPR035979">
    <property type="entry name" value="RBD_domain_sf"/>
</dbReference>
<accession>A0AAV6ZTC2</accession>
<feature type="compositionally biased region" description="Basic and acidic residues" evidence="7">
    <location>
        <begin position="577"/>
        <end position="588"/>
    </location>
</feature>
<feature type="region of interest" description="Disordered" evidence="7">
    <location>
        <begin position="1344"/>
        <end position="2146"/>
    </location>
</feature>
<feature type="compositionally biased region" description="Basic and acidic residues" evidence="7">
    <location>
        <begin position="2125"/>
        <end position="2136"/>
    </location>
</feature>
<dbReference type="GO" id="GO:0005634">
    <property type="term" value="C:nucleus"/>
    <property type="evidence" value="ECO:0007669"/>
    <property type="project" value="UniProtKB-SubCell"/>
</dbReference>
<feature type="compositionally biased region" description="Basic and acidic residues" evidence="7">
    <location>
        <begin position="760"/>
        <end position="770"/>
    </location>
</feature>